<gene>
    <name evidence="1" type="ORF">AWC38_SpisGene4246</name>
</gene>
<keyword evidence="2" id="KW-1185">Reference proteome</keyword>
<sequence length="152" mass="17592">METFSNPNVEAEEGCIKVFQWLADLQKHLDISKHSVKLTKESTYDTIKRKCMEAVHSVGVGYVHGQTSPKDPDEQSQVDLKWFLQKMRKVVAFYQKAKNYLVEVFWTGEETVKKATALDVASQMKSLRDDCGQKMFSKTEWLTEQQIGRYFS</sequence>
<comment type="caution">
    <text evidence="1">The sequence shown here is derived from an EMBL/GenBank/DDBJ whole genome shotgun (WGS) entry which is preliminary data.</text>
</comment>
<reference evidence="2" key="1">
    <citation type="journal article" date="2017" name="bioRxiv">
        <title>Comparative analysis of the genomes of Stylophora pistillata and Acropora digitifera provides evidence for extensive differences between species of corals.</title>
        <authorList>
            <person name="Voolstra C.R."/>
            <person name="Li Y."/>
            <person name="Liew Y.J."/>
            <person name="Baumgarten S."/>
            <person name="Zoccola D."/>
            <person name="Flot J.-F."/>
            <person name="Tambutte S."/>
            <person name="Allemand D."/>
            <person name="Aranda M."/>
        </authorList>
    </citation>
    <scope>NUCLEOTIDE SEQUENCE [LARGE SCALE GENOMIC DNA]</scope>
</reference>
<accession>A0A2B4SJN4</accession>
<protein>
    <submittedName>
        <fullName evidence="1">Uncharacterized protein</fullName>
    </submittedName>
</protein>
<dbReference type="Proteomes" id="UP000225706">
    <property type="component" value="Unassembled WGS sequence"/>
</dbReference>
<organism evidence="1 2">
    <name type="scientific">Stylophora pistillata</name>
    <name type="common">Smooth cauliflower coral</name>
    <dbReference type="NCBI Taxonomy" id="50429"/>
    <lineage>
        <taxon>Eukaryota</taxon>
        <taxon>Metazoa</taxon>
        <taxon>Cnidaria</taxon>
        <taxon>Anthozoa</taxon>
        <taxon>Hexacorallia</taxon>
        <taxon>Scleractinia</taxon>
        <taxon>Astrocoeniina</taxon>
        <taxon>Pocilloporidae</taxon>
        <taxon>Stylophora</taxon>
    </lineage>
</organism>
<evidence type="ECO:0000313" key="2">
    <source>
        <dbReference type="Proteomes" id="UP000225706"/>
    </source>
</evidence>
<name>A0A2B4SJN4_STYPI</name>
<evidence type="ECO:0000313" key="1">
    <source>
        <dbReference type="EMBL" id="PFX30894.1"/>
    </source>
</evidence>
<dbReference type="EMBL" id="LSMT01000043">
    <property type="protein sequence ID" value="PFX30894.1"/>
    <property type="molecule type" value="Genomic_DNA"/>
</dbReference>
<proteinExistence type="predicted"/>
<dbReference type="AlphaFoldDB" id="A0A2B4SJN4"/>